<dbReference type="Gene3D" id="3.40.50.1820">
    <property type="entry name" value="alpha/beta hydrolase"/>
    <property type="match status" value="1"/>
</dbReference>
<name>A0A8H3HXP0_9AGAM</name>
<comment type="caution">
    <text evidence="2">The sequence shown here is derived from an EMBL/GenBank/DDBJ whole genome shotgun (WGS) entry which is preliminary data.</text>
</comment>
<dbReference type="PANTHER" id="PTHR23024">
    <property type="entry name" value="ARYLACETAMIDE DEACETYLASE"/>
    <property type="match status" value="1"/>
</dbReference>
<accession>A0A8H3HXP0</accession>
<proteinExistence type="predicted"/>
<evidence type="ECO:0000313" key="3">
    <source>
        <dbReference type="Proteomes" id="UP000663827"/>
    </source>
</evidence>
<dbReference type="AlphaFoldDB" id="A0A8H3HXP0"/>
<dbReference type="InterPro" id="IPR029058">
    <property type="entry name" value="AB_hydrolase_fold"/>
</dbReference>
<dbReference type="PANTHER" id="PTHR23024:SF557">
    <property type="entry name" value="AB HYDROLASE SUPERFAMILY PROTEIN C1039.03"/>
    <property type="match status" value="1"/>
</dbReference>
<dbReference type="SUPFAM" id="SSF53474">
    <property type="entry name" value="alpha/beta-Hydrolases"/>
    <property type="match status" value="1"/>
</dbReference>
<dbReference type="Pfam" id="PF07859">
    <property type="entry name" value="Abhydrolase_3"/>
    <property type="match status" value="1"/>
</dbReference>
<dbReference type="InterPro" id="IPR013094">
    <property type="entry name" value="AB_hydrolase_3"/>
</dbReference>
<gene>
    <name evidence="2" type="ORF">RDB_LOCUS128511</name>
</gene>
<dbReference type="GO" id="GO:0016787">
    <property type="term" value="F:hydrolase activity"/>
    <property type="evidence" value="ECO:0007669"/>
    <property type="project" value="InterPro"/>
</dbReference>
<protein>
    <recommendedName>
        <fullName evidence="1">Alpha/beta hydrolase fold-3 domain-containing protein</fullName>
    </recommendedName>
</protein>
<sequence length="336" mass="36577">MSPPNSSAIPQTIIEKWDPEYRDFILSLPKEALVPPHQIGWSEGLRQAVNSSTAGKAEPVVVGSSLNFGLEGFSVSCLIPEGVVPRDGWPVLLYAHGGGLLFGDSKSEISFITRVCADVKCVVVSVDYRLAPEHIFPSAFDDVWAALIWICGEGCEKLKLDKNRIALGGYSSGGALVAAVAQQASLAEPPLKLVGQAMFMPSLNLTPSYDLKTWSPSMREYAEVPGLWTRDVLWARDMHTPNKSDQANPIASPLMQKRDEAFKAMAPAWIGAAEMDPLRSDGEAYAEMLKHHGIRVELKMYTGASHLTVVADGVCALARQMQSDQITFLNAVFQAY</sequence>
<dbReference type="Proteomes" id="UP000663827">
    <property type="component" value="Unassembled WGS sequence"/>
</dbReference>
<evidence type="ECO:0000259" key="1">
    <source>
        <dbReference type="Pfam" id="PF07859"/>
    </source>
</evidence>
<organism evidence="2 3">
    <name type="scientific">Rhizoctonia solani</name>
    <dbReference type="NCBI Taxonomy" id="456999"/>
    <lineage>
        <taxon>Eukaryota</taxon>
        <taxon>Fungi</taxon>
        <taxon>Dikarya</taxon>
        <taxon>Basidiomycota</taxon>
        <taxon>Agaricomycotina</taxon>
        <taxon>Agaricomycetes</taxon>
        <taxon>Cantharellales</taxon>
        <taxon>Ceratobasidiaceae</taxon>
        <taxon>Rhizoctonia</taxon>
    </lineage>
</organism>
<feature type="domain" description="Alpha/beta hydrolase fold-3" evidence="1">
    <location>
        <begin position="92"/>
        <end position="307"/>
    </location>
</feature>
<evidence type="ECO:0000313" key="2">
    <source>
        <dbReference type="EMBL" id="CAE7191610.1"/>
    </source>
</evidence>
<dbReference type="InterPro" id="IPR050466">
    <property type="entry name" value="Carboxylest/Gibb_receptor"/>
</dbReference>
<reference evidence="2" key="1">
    <citation type="submission" date="2021-01" db="EMBL/GenBank/DDBJ databases">
        <authorList>
            <person name="Kaushik A."/>
        </authorList>
    </citation>
    <scope>NUCLEOTIDE SEQUENCE</scope>
    <source>
        <strain evidence="2">AG5</strain>
    </source>
</reference>
<dbReference type="EMBL" id="CAJNJQ010003096">
    <property type="protein sequence ID" value="CAE7191610.1"/>
    <property type="molecule type" value="Genomic_DNA"/>
</dbReference>